<name>A0A8J7VYJ5_9FIRM</name>
<dbReference type="EMBL" id="JAGSND010000003">
    <property type="protein sequence ID" value="MBR0597447.1"/>
    <property type="molecule type" value="Genomic_DNA"/>
</dbReference>
<dbReference type="Pfam" id="PF13347">
    <property type="entry name" value="MFS_2"/>
    <property type="match status" value="1"/>
</dbReference>
<gene>
    <name evidence="8" type="ORF">KCX82_06160</name>
</gene>
<dbReference type="InterPro" id="IPR036259">
    <property type="entry name" value="MFS_trans_sf"/>
</dbReference>
<feature type="transmembrane region" description="Helical" evidence="6">
    <location>
        <begin position="115"/>
        <end position="136"/>
    </location>
</feature>
<protein>
    <submittedName>
        <fullName evidence="8">MFS transporter</fullName>
    </submittedName>
</protein>
<feature type="transmembrane region" description="Helical" evidence="6">
    <location>
        <begin position="87"/>
        <end position="109"/>
    </location>
</feature>
<evidence type="ECO:0000256" key="2">
    <source>
        <dbReference type="ARBA" id="ARBA00022448"/>
    </source>
</evidence>
<feature type="transmembrane region" description="Helical" evidence="6">
    <location>
        <begin position="382"/>
        <end position="400"/>
    </location>
</feature>
<dbReference type="RefSeq" id="WP_227017578.1">
    <property type="nucleotide sequence ID" value="NZ_JAGSND010000003.1"/>
</dbReference>
<evidence type="ECO:0000313" key="9">
    <source>
        <dbReference type="Proteomes" id="UP000675664"/>
    </source>
</evidence>
<dbReference type="PROSITE" id="PS50850">
    <property type="entry name" value="MFS"/>
    <property type="match status" value="1"/>
</dbReference>
<keyword evidence="5 6" id="KW-0472">Membrane</keyword>
<evidence type="ECO:0000313" key="8">
    <source>
        <dbReference type="EMBL" id="MBR0597447.1"/>
    </source>
</evidence>
<feature type="domain" description="Major facilitator superfamily (MFS) profile" evidence="7">
    <location>
        <begin position="12"/>
        <end position="447"/>
    </location>
</feature>
<keyword evidence="4 6" id="KW-1133">Transmembrane helix</keyword>
<sequence>MSKQQTLERKPVTLGVKFGYGIASAGDAIVFAIMTVFLMLFLTTVAGLEPGTAGTVSSVALFSSAVATLFIGYFSDNSKSKTGRRRPFVKVAIPFMFIAFVMLYSSFGLTGTTAVLYYGFFAILFWISYCAFFVPYTALGAEITGDYGERTSLRSYAAVFTQAGNLTGGALPLLLVGALIASGQTESMSWTMTAAVFAGASAIFIGSMVAVTKGRELIIDRSKETEKPNLFKDYFMVLKSKPMIWLILSIIGFNIVNAIFAANLPFFVIFKLGMSDAYVPVIISIMFIAAIPMAPVINYIAQKLDKRKAYIFLFCLSAALMLILRLMGVNSYPMMIALTIALVVSNAAYWQLIAAIIYDVAEVIELKTGKRAEGTLASLQSITQQIGSAIAVFLMGWFLQFNGFNAMAETQTDQAIGALITVQTVIPSILLFISAAMMLIFPITKNKFELVQKALTQKDETGNYDKTGLERIL</sequence>
<dbReference type="PANTHER" id="PTHR11328">
    <property type="entry name" value="MAJOR FACILITATOR SUPERFAMILY DOMAIN-CONTAINING PROTEIN"/>
    <property type="match status" value="1"/>
</dbReference>
<feature type="transmembrane region" description="Helical" evidence="6">
    <location>
        <begin position="20"/>
        <end position="42"/>
    </location>
</feature>
<dbReference type="GO" id="GO:0008643">
    <property type="term" value="P:carbohydrate transport"/>
    <property type="evidence" value="ECO:0007669"/>
    <property type="project" value="InterPro"/>
</dbReference>
<evidence type="ECO:0000256" key="3">
    <source>
        <dbReference type="ARBA" id="ARBA00022692"/>
    </source>
</evidence>
<feature type="transmembrane region" description="Helical" evidence="6">
    <location>
        <begin position="244"/>
        <end position="271"/>
    </location>
</feature>
<evidence type="ECO:0000256" key="4">
    <source>
        <dbReference type="ARBA" id="ARBA00022989"/>
    </source>
</evidence>
<feature type="transmembrane region" description="Helical" evidence="6">
    <location>
        <begin position="277"/>
        <end position="297"/>
    </location>
</feature>
<feature type="transmembrane region" description="Helical" evidence="6">
    <location>
        <begin position="334"/>
        <end position="361"/>
    </location>
</feature>
<feature type="transmembrane region" description="Helical" evidence="6">
    <location>
        <begin position="420"/>
        <end position="443"/>
    </location>
</feature>
<dbReference type="AlphaFoldDB" id="A0A8J7VYJ5"/>
<dbReference type="PANTHER" id="PTHR11328:SF28">
    <property type="entry name" value="MAJOR FACILITATOR SUPERFAMILY DOMAIN-CONTAINING PROTEIN 12"/>
    <property type="match status" value="1"/>
</dbReference>
<dbReference type="InterPro" id="IPR020846">
    <property type="entry name" value="MFS_dom"/>
</dbReference>
<dbReference type="Proteomes" id="UP000675664">
    <property type="component" value="Unassembled WGS sequence"/>
</dbReference>
<dbReference type="GO" id="GO:0005886">
    <property type="term" value="C:plasma membrane"/>
    <property type="evidence" value="ECO:0007669"/>
    <property type="project" value="UniProtKB-SubCell"/>
</dbReference>
<organism evidence="8 9">
    <name type="scientific">Sinanaerobacter chloroacetimidivorans</name>
    <dbReference type="NCBI Taxonomy" id="2818044"/>
    <lineage>
        <taxon>Bacteria</taxon>
        <taxon>Bacillati</taxon>
        <taxon>Bacillota</taxon>
        <taxon>Clostridia</taxon>
        <taxon>Peptostreptococcales</taxon>
        <taxon>Anaerovoracaceae</taxon>
        <taxon>Sinanaerobacter</taxon>
    </lineage>
</organism>
<keyword evidence="3 6" id="KW-0812">Transmembrane</keyword>
<evidence type="ECO:0000256" key="6">
    <source>
        <dbReference type="SAM" id="Phobius"/>
    </source>
</evidence>
<evidence type="ECO:0000256" key="1">
    <source>
        <dbReference type="ARBA" id="ARBA00004651"/>
    </source>
</evidence>
<evidence type="ECO:0000259" key="7">
    <source>
        <dbReference type="PROSITE" id="PS50850"/>
    </source>
</evidence>
<dbReference type="GO" id="GO:0015293">
    <property type="term" value="F:symporter activity"/>
    <property type="evidence" value="ECO:0007669"/>
    <property type="project" value="InterPro"/>
</dbReference>
<keyword evidence="2" id="KW-0813">Transport</keyword>
<reference evidence="8" key="2">
    <citation type="submission" date="2021-04" db="EMBL/GenBank/DDBJ databases">
        <authorList>
            <person name="Liu J."/>
        </authorList>
    </citation>
    <scope>NUCLEOTIDE SEQUENCE</scope>
    <source>
        <strain evidence="8">BAD-6</strain>
    </source>
</reference>
<evidence type="ECO:0000256" key="5">
    <source>
        <dbReference type="ARBA" id="ARBA00023136"/>
    </source>
</evidence>
<comment type="caution">
    <text evidence="8">The sequence shown here is derived from an EMBL/GenBank/DDBJ whole genome shotgun (WGS) entry which is preliminary data.</text>
</comment>
<reference evidence="8" key="1">
    <citation type="submission" date="2021-04" db="EMBL/GenBank/DDBJ databases">
        <title>Sinoanaerobacter chloroacetimidivorans sp. nov., an obligate anaerobic bacterium isolated from anaerobic sludge.</title>
        <authorList>
            <person name="Bao Y."/>
        </authorList>
    </citation>
    <scope>NUCLEOTIDE SEQUENCE</scope>
    <source>
        <strain evidence="8">BAD-6</strain>
    </source>
</reference>
<accession>A0A8J7VYJ5</accession>
<keyword evidence="9" id="KW-1185">Reference proteome</keyword>
<feature type="transmembrane region" description="Helical" evidence="6">
    <location>
        <begin position="54"/>
        <end position="75"/>
    </location>
</feature>
<feature type="transmembrane region" description="Helical" evidence="6">
    <location>
        <begin position="309"/>
        <end position="328"/>
    </location>
</feature>
<dbReference type="InterPro" id="IPR039672">
    <property type="entry name" value="MFS_2"/>
</dbReference>
<feature type="transmembrane region" description="Helical" evidence="6">
    <location>
        <begin position="187"/>
        <end position="211"/>
    </location>
</feature>
<proteinExistence type="predicted"/>
<comment type="subcellular location">
    <subcellularLocation>
        <location evidence="1">Cell membrane</location>
        <topology evidence="1">Multi-pass membrane protein</topology>
    </subcellularLocation>
</comment>
<feature type="transmembrane region" description="Helical" evidence="6">
    <location>
        <begin position="156"/>
        <end position="181"/>
    </location>
</feature>
<dbReference type="SUPFAM" id="SSF103473">
    <property type="entry name" value="MFS general substrate transporter"/>
    <property type="match status" value="1"/>
</dbReference>
<dbReference type="Gene3D" id="1.20.1250.20">
    <property type="entry name" value="MFS general substrate transporter like domains"/>
    <property type="match status" value="2"/>
</dbReference>